<gene>
    <name evidence="2" type="ORF">M3D15_09585</name>
</gene>
<reference evidence="2 3" key="1">
    <citation type="submission" date="2022-04" db="EMBL/GenBank/DDBJ databases">
        <title>Human microbiome associated bacterial genomes.</title>
        <authorList>
            <person name="Sandstrom S."/>
            <person name="Salamzade R."/>
            <person name="Kalan L.R."/>
        </authorList>
    </citation>
    <scope>NUCLEOTIDE SEQUENCE [LARGE SCALE GENOMIC DNA]</scope>
    <source>
        <strain evidence="3">p3-SID1799</strain>
    </source>
</reference>
<evidence type="ECO:0000313" key="2">
    <source>
        <dbReference type="EMBL" id="MCT2043572.1"/>
    </source>
</evidence>
<evidence type="ECO:0000313" key="3">
    <source>
        <dbReference type="Proteomes" id="UP001525379"/>
    </source>
</evidence>
<organism evidence="2 3">
    <name type="scientific">Pseudoclavibacter albus</name>
    <dbReference type="NCBI Taxonomy" id="272241"/>
    <lineage>
        <taxon>Bacteria</taxon>
        <taxon>Bacillati</taxon>
        <taxon>Actinomycetota</taxon>
        <taxon>Actinomycetes</taxon>
        <taxon>Micrococcales</taxon>
        <taxon>Microbacteriaceae</taxon>
        <taxon>Pseudoclavibacter</taxon>
    </lineage>
</organism>
<dbReference type="InterPro" id="IPR013552">
    <property type="entry name" value="Thioester_dom"/>
</dbReference>
<dbReference type="Proteomes" id="UP001525379">
    <property type="component" value="Unassembled WGS sequence"/>
</dbReference>
<name>A0ABT2HZ32_9MICO</name>
<dbReference type="RefSeq" id="WP_260104672.1">
    <property type="nucleotide sequence ID" value="NZ_JALXSQ010000054.1"/>
</dbReference>
<keyword evidence="3" id="KW-1185">Reference proteome</keyword>
<feature type="domain" description="Thioester" evidence="1">
    <location>
        <begin position="58"/>
        <end position="139"/>
    </location>
</feature>
<accession>A0ABT2HZ32</accession>
<sequence length="139" mass="14924">MPLGAPVTIQSAPDNPMVPIDTRLYLDRKSGSLTSTTGGAIVQAELFQVDVNGQMYSAYCIEYNVPAQNQTADDQATLASWADFHGHNNVATSQTVRERVSWIVHNSAPAVSRALLEAQIPAAQQLSDDEIKAVTQAAI</sequence>
<dbReference type="Pfam" id="PF08341">
    <property type="entry name" value="TED"/>
    <property type="match status" value="1"/>
</dbReference>
<proteinExistence type="predicted"/>
<evidence type="ECO:0000259" key="1">
    <source>
        <dbReference type="Pfam" id="PF08341"/>
    </source>
</evidence>
<comment type="caution">
    <text evidence="2">The sequence shown here is derived from an EMBL/GenBank/DDBJ whole genome shotgun (WGS) entry which is preliminary data.</text>
</comment>
<dbReference type="EMBL" id="JALXSQ010000054">
    <property type="protein sequence ID" value="MCT2043572.1"/>
    <property type="molecule type" value="Genomic_DNA"/>
</dbReference>
<protein>
    <submittedName>
        <fullName evidence="2">Thioester domain-containing protein</fullName>
    </submittedName>
</protein>